<accession>A0A3L7ZKI1</accession>
<dbReference type="PROSITE" id="PS51257">
    <property type="entry name" value="PROKAR_LIPOPROTEIN"/>
    <property type="match status" value="1"/>
</dbReference>
<evidence type="ECO:0000313" key="2">
    <source>
        <dbReference type="EMBL" id="TGY53670.1"/>
    </source>
</evidence>
<dbReference type="AlphaFoldDB" id="A0A3L7ZKI1"/>
<dbReference type="EMBL" id="RAYI01000104">
    <property type="protein sequence ID" value="RLT71771.1"/>
    <property type="molecule type" value="Genomic_DNA"/>
</dbReference>
<comment type="caution">
    <text evidence="1">The sequence shown here is derived from an EMBL/GenBank/DDBJ whole genome shotgun (WGS) entry which is preliminary data.</text>
</comment>
<dbReference type="OrthoDB" id="1096118at2"/>
<dbReference type="Proteomes" id="UP000278164">
    <property type="component" value="Unassembled WGS sequence"/>
</dbReference>
<reference evidence="2 4" key="2">
    <citation type="submission" date="2019-04" db="EMBL/GenBank/DDBJ databases">
        <title>Microbes associate with the intestines of laboratory mice.</title>
        <authorList>
            <person name="Navarre W."/>
            <person name="Wong E."/>
            <person name="Huang K."/>
            <person name="Tropini C."/>
            <person name="Ng K."/>
            <person name="Yu B."/>
        </authorList>
    </citation>
    <scope>NUCLEOTIDE SEQUENCE [LARGE SCALE GENOMIC DNA]</scope>
    <source>
        <strain evidence="2 4">NM39_I3</strain>
    </source>
</reference>
<name>A0A3L7ZKI1_PARDI</name>
<evidence type="ECO:0000313" key="3">
    <source>
        <dbReference type="Proteomes" id="UP000278164"/>
    </source>
</evidence>
<protein>
    <submittedName>
        <fullName evidence="1">6-bladed beta-propeller</fullName>
    </submittedName>
</protein>
<dbReference type="Proteomes" id="UP000310032">
    <property type="component" value="Unassembled WGS sequence"/>
</dbReference>
<dbReference type="Pfam" id="PF17170">
    <property type="entry name" value="DUF5128"/>
    <property type="match status" value="1"/>
</dbReference>
<sequence length="404" mass="46285">MNRIIYYVSITLLTIVSSCGNKETNVSRKLTLDNCPVIAQVINLQGDPVTNLDFSSVKDTFNLSLSSLLSSFQVIRLENSEDALTAAGQDTHIAVSDHYILVKSFRAGSSCKLYNRNGDFIRKISSQGQGPDEYNLFIYDQYLDESNNKIYLMEIRASKILVFDFDGQPQKHIPLAYITHKGRFVINDEKKTVTVMCIPFQGTPTALIWTQDFEGNIIQEYPVSDQFMLIPSTYDYEVRESLNTTASDFYLHNYIASQDTLYHYDIDSNTLHPVFTMHTGHEPICHYFTELPNHFLVTWYTQTSWNNELPRFPKILVDKQSLKGCFVNLKWNMLGNIDGPTNPSFNRGYFTAIMEPYALKEQLEKVLTSTQKLFPEVLSKVKKLNNQITDDDNCIVFIGKLKTK</sequence>
<organism evidence="1 3">
    <name type="scientific">Parabacteroides distasonis</name>
    <dbReference type="NCBI Taxonomy" id="823"/>
    <lineage>
        <taxon>Bacteria</taxon>
        <taxon>Pseudomonadati</taxon>
        <taxon>Bacteroidota</taxon>
        <taxon>Bacteroidia</taxon>
        <taxon>Bacteroidales</taxon>
        <taxon>Tannerellaceae</taxon>
        <taxon>Parabacteroides</taxon>
    </lineage>
</organism>
<reference evidence="1 3" key="1">
    <citation type="submission" date="2018-09" db="EMBL/GenBank/DDBJ databases">
        <title>Murine metabolic-syndrome-specific gut microbial biobank.</title>
        <authorList>
            <person name="Liu C."/>
        </authorList>
    </citation>
    <scope>NUCLEOTIDE SEQUENCE [LARGE SCALE GENOMIC DNA]</scope>
    <source>
        <strain evidence="1 3">8-P5</strain>
    </source>
</reference>
<proteinExistence type="predicted"/>
<dbReference type="RefSeq" id="WP_121737483.1">
    <property type="nucleotide sequence ID" value="NZ_QXXG01000085.1"/>
</dbReference>
<gene>
    <name evidence="1" type="ORF">D7V78_19475</name>
    <name evidence="2" type="ORF">E5342_18090</name>
</gene>
<evidence type="ECO:0000313" key="1">
    <source>
        <dbReference type="EMBL" id="RLT71771.1"/>
    </source>
</evidence>
<evidence type="ECO:0000313" key="4">
    <source>
        <dbReference type="Proteomes" id="UP000310032"/>
    </source>
</evidence>
<dbReference type="EMBL" id="SRYM01000084">
    <property type="protein sequence ID" value="TGY53670.1"/>
    <property type="molecule type" value="Genomic_DNA"/>
</dbReference>